<protein>
    <submittedName>
        <fullName evidence="1">Uncharacterized protein</fullName>
    </submittedName>
</protein>
<name>A0A1Z1WP14_9ACTN</name>
<reference evidence="1 2" key="1">
    <citation type="submission" date="2017-05" db="EMBL/GenBank/DDBJ databases">
        <title>Streptomyces alboflavus Genome sequencing and assembly.</title>
        <authorList>
            <person name="Wang Y."/>
            <person name="Du B."/>
            <person name="Ding Y."/>
            <person name="Liu H."/>
            <person name="Hou Q."/>
            <person name="Liu K."/>
            <person name="Wang C."/>
            <person name="Yao L."/>
        </authorList>
    </citation>
    <scope>NUCLEOTIDE SEQUENCE [LARGE SCALE GENOMIC DNA]</scope>
    <source>
        <strain evidence="1 2">MDJK44</strain>
    </source>
</reference>
<dbReference type="AlphaFoldDB" id="A0A1Z1WP14"/>
<dbReference type="EMBL" id="CP021748">
    <property type="protein sequence ID" value="ARX88173.1"/>
    <property type="molecule type" value="Genomic_DNA"/>
</dbReference>
<gene>
    <name evidence="1" type="ORF">SMD44_07660</name>
</gene>
<accession>A0A1Z1WP14</accession>
<sequence length="34" mass="3940">MRFRLIGLKRISTYEVEPPYVPGKACVYRGRDPA</sequence>
<evidence type="ECO:0000313" key="1">
    <source>
        <dbReference type="EMBL" id="ARX88173.1"/>
    </source>
</evidence>
<proteinExistence type="predicted"/>
<dbReference type="Proteomes" id="UP000195880">
    <property type="component" value="Chromosome"/>
</dbReference>
<organism evidence="1 2">
    <name type="scientific">Streptomyces alboflavus</name>
    <dbReference type="NCBI Taxonomy" id="67267"/>
    <lineage>
        <taxon>Bacteria</taxon>
        <taxon>Bacillati</taxon>
        <taxon>Actinomycetota</taxon>
        <taxon>Actinomycetes</taxon>
        <taxon>Kitasatosporales</taxon>
        <taxon>Streptomycetaceae</taxon>
        <taxon>Streptomyces</taxon>
    </lineage>
</organism>
<evidence type="ECO:0000313" key="2">
    <source>
        <dbReference type="Proteomes" id="UP000195880"/>
    </source>
</evidence>
<dbReference type="STRING" id="67267.GCA_000716675_04381"/>
<keyword evidence="2" id="KW-1185">Reference proteome</keyword>
<dbReference type="KEGG" id="salf:SMD44_07660"/>